<keyword evidence="3" id="KW-1185">Reference proteome</keyword>
<dbReference type="Pfam" id="PF04338">
    <property type="entry name" value="DUF481"/>
    <property type="match status" value="1"/>
</dbReference>
<evidence type="ECO:0000313" key="2">
    <source>
        <dbReference type="EMBL" id="MFH8136019.1"/>
    </source>
</evidence>
<dbReference type="EMBL" id="JBGFSN010000010">
    <property type="protein sequence ID" value="MFH8136019.1"/>
    <property type="molecule type" value="Genomic_DNA"/>
</dbReference>
<name>A0ABW7Q1X4_9GAMM</name>
<evidence type="ECO:0000313" key="3">
    <source>
        <dbReference type="Proteomes" id="UP001611251"/>
    </source>
</evidence>
<sequence>MLLKPVTFPFVTFSTALALLVNSSVTRADTVWLTNGDRLSGTVRYLSDGKLGLDTTYAGTVTLNWSAVSTLASDNPVTVQNKVTGEGYQVRLSSSDPGYIWVEKDEQEEKVSTQRIDEFMKAKVRTDQLAWTGNIDAGVNIKKASTDTQDYNLSFNNKVSKGNWRHNFGGTFDREEEDNSVNTDNYSLRYALDYRLREQYFWQMRASYKRDWVEDLSRQTLLGTGPGYQFWDNELGSFSLSFLGGGFGYGYSDGTEDNHFGASLRWSYQRYLRGKTITLYSNGDVGHSLDEDAIFTMDAEVGLRYALTSWSTLNIGYHHNLVSGTRDTLNERQFTTGLGVKW</sequence>
<keyword evidence="1" id="KW-0732">Signal</keyword>
<accession>A0ABW7Q1X4</accession>
<feature type="signal peptide" evidence="1">
    <location>
        <begin position="1"/>
        <end position="28"/>
    </location>
</feature>
<dbReference type="Proteomes" id="UP001611251">
    <property type="component" value="Unassembled WGS sequence"/>
</dbReference>
<dbReference type="InterPro" id="IPR007433">
    <property type="entry name" value="DUF481"/>
</dbReference>
<comment type="caution">
    <text evidence="2">The sequence shown here is derived from an EMBL/GenBank/DDBJ whole genome shotgun (WGS) entry which is preliminary data.</text>
</comment>
<organism evidence="2 3">
    <name type="scientific">Pantoea osteomyelitidis</name>
    <dbReference type="NCBI Taxonomy" id="3230026"/>
    <lineage>
        <taxon>Bacteria</taxon>
        <taxon>Pseudomonadati</taxon>
        <taxon>Pseudomonadota</taxon>
        <taxon>Gammaproteobacteria</taxon>
        <taxon>Enterobacterales</taxon>
        <taxon>Erwiniaceae</taxon>
        <taxon>Pantoea</taxon>
    </lineage>
</organism>
<reference evidence="2 3" key="1">
    <citation type="submission" date="2024-08" db="EMBL/GenBank/DDBJ databases">
        <title>Pantoea ronii - a newly identified human opportunistic pathogen.</title>
        <authorList>
            <person name="Keidar-Friedman D."/>
            <person name="Sorek N."/>
            <person name="Leshin-Carmel D."/>
            <person name="Tsur A."/>
            <person name="Amsalem M."/>
            <person name="Tolkach D."/>
            <person name="Brosh-Nissimov T."/>
        </authorList>
    </citation>
    <scope>NUCLEOTIDE SEQUENCE [LARGE SCALE GENOMIC DNA]</scope>
    <source>
        <strain evidence="2 3">AA23256</strain>
    </source>
</reference>
<evidence type="ECO:0000256" key="1">
    <source>
        <dbReference type="SAM" id="SignalP"/>
    </source>
</evidence>
<protein>
    <submittedName>
        <fullName evidence="2">DUF481 domain-containing protein</fullName>
    </submittedName>
</protein>
<gene>
    <name evidence="2" type="ORF">ABU178_17860</name>
</gene>
<dbReference type="RefSeq" id="WP_397217397.1">
    <property type="nucleotide sequence ID" value="NZ_JBGFSN010000010.1"/>
</dbReference>
<feature type="chain" id="PRO_5045105489" evidence="1">
    <location>
        <begin position="29"/>
        <end position="342"/>
    </location>
</feature>
<proteinExistence type="predicted"/>